<dbReference type="InterPro" id="IPR050464">
    <property type="entry name" value="Zeta_carotene_desat/Oxidored"/>
</dbReference>
<name>A0A7W4I7C0_GLUDI</name>
<dbReference type="PRINTS" id="PR00419">
    <property type="entry name" value="ADXRDTASE"/>
</dbReference>
<dbReference type="SUPFAM" id="SSF51905">
    <property type="entry name" value="FAD/NAD(P)-binding domain"/>
    <property type="match status" value="1"/>
</dbReference>
<comment type="caution">
    <text evidence="2">The sequence shown here is derived from an EMBL/GenBank/DDBJ whole genome shotgun (WGS) entry which is preliminary data.</text>
</comment>
<dbReference type="InterPro" id="IPR036188">
    <property type="entry name" value="FAD/NAD-bd_sf"/>
</dbReference>
<dbReference type="GO" id="GO:0016491">
    <property type="term" value="F:oxidoreductase activity"/>
    <property type="evidence" value="ECO:0007669"/>
    <property type="project" value="InterPro"/>
</dbReference>
<proteinExistence type="predicted"/>
<dbReference type="Gene3D" id="3.90.660.10">
    <property type="match status" value="1"/>
</dbReference>
<accession>A0A7W4I7C0</accession>
<dbReference type="AlphaFoldDB" id="A0A7W4I7C0"/>
<dbReference type="NCBIfam" id="TIGR03467">
    <property type="entry name" value="HpnE"/>
    <property type="match status" value="1"/>
</dbReference>
<sequence>MAGHVHIVGGGLAGLSAAVELAGSGVRVSVYEAGPACGGRARSYYDRQLDCRIDNGNHLLLSANDAVFRYLGLIGAERSLVGPGRPIFPFVDLGDRSRWTLDLSRGRLPFWLLSRRRRVPGMRLGEIRSLTRLMQAGADQTVSDCLLPGMLSARLLAPFAVSALNTPCETGSAALLGAVIHDSLAKGGQACIPCFPAVGLSESFVDPALDHLALLKAEIRTGCRVSGIEVTGGRIASLRLPEGAVPVGADDAVIMAVPAPVAADLLSDAVPGLPVPDAFESILNVHFRLPQAPVALGTLAQARFIGVVGGISEWVFVKGDILSVTVSAANRYADRGNDDLAARIWDEVRAAIDPALAHPLPADMPPMRVVRERRATFAATPAQERLRPGTRTVLDNLFLAGDWTATGLPATIEGAIRSGAAAVRAFRARDMAGMPAG</sequence>
<feature type="domain" description="Amine oxidase" evidence="1">
    <location>
        <begin position="12"/>
        <end position="424"/>
    </location>
</feature>
<gene>
    <name evidence="2" type="ORF">HLH33_14940</name>
</gene>
<reference evidence="2 3" key="1">
    <citation type="submission" date="2020-04" db="EMBL/GenBank/DDBJ databases">
        <title>Description of novel Gluconacetobacter.</title>
        <authorList>
            <person name="Sombolestani A."/>
        </authorList>
    </citation>
    <scope>NUCLEOTIDE SEQUENCE [LARGE SCALE GENOMIC DNA]</scope>
    <source>
        <strain evidence="2 3">LMG 7603</strain>
    </source>
</reference>
<dbReference type="InterPro" id="IPR017830">
    <property type="entry name" value="SQase_HpnE"/>
</dbReference>
<dbReference type="InterPro" id="IPR002937">
    <property type="entry name" value="Amino_oxidase"/>
</dbReference>
<dbReference type="PANTHER" id="PTHR42923:SF47">
    <property type="entry name" value="BLR3003 PROTEIN"/>
    <property type="match status" value="1"/>
</dbReference>
<dbReference type="EMBL" id="JABEQG010000035">
    <property type="protein sequence ID" value="MBB2157591.1"/>
    <property type="molecule type" value="Genomic_DNA"/>
</dbReference>
<dbReference type="Proteomes" id="UP000550787">
    <property type="component" value="Unassembled WGS sequence"/>
</dbReference>
<dbReference type="Gene3D" id="3.50.50.60">
    <property type="entry name" value="FAD/NAD(P)-binding domain"/>
    <property type="match status" value="2"/>
</dbReference>
<evidence type="ECO:0000313" key="2">
    <source>
        <dbReference type="EMBL" id="MBB2157591.1"/>
    </source>
</evidence>
<dbReference type="RefSeq" id="WP_183116277.1">
    <property type="nucleotide sequence ID" value="NZ_JABEQG010000035.1"/>
</dbReference>
<evidence type="ECO:0000313" key="3">
    <source>
        <dbReference type="Proteomes" id="UP000550787"/>
    </source>
</evidence>
<dbReference type="PANTHER" id="PTHR42923">
    <property type="entry name" value="PROTOPORPHYRINOGEN OXIDASE"/>
    <property type="match status" value="1"/>
</dbReference>
<dbReference type="Pfam" id="PF01593">
    <property type="entry name" value="Amino_oxidase"/>
    <property type="match status" value="1"/>
</dbReference>
<organism evidence="2 3">
    <name type="scientific">Gluconacetobacter diazotrophicus</name>
    <name type="common">Acetobacter diazotrophicus</name>
    <dbReference type="NCBI Taxonomy" id="33996"/>
    <lineage>
        <taxon>Bacteria</taxon>
        <taxon>Pseudomonadati</taxon>
        <taxon>Pseudomonadota</taxon>
        <taxon>Alphaproteobacteria</taxon>
        <taxon>Acetobacterales</taxon>
        <taxon>Acetobacteraceae</taxon>
        <taxon>Gluconacetobacter</taxon>
    </lineage>
</organism>
<protein>
    <submittedName>
        <fullName evidence="2">NAD(P)-binding protein</fullName>
    </submittedName>
</protein>
<evidence type="ECO:0000259" key="1">
    <source>
        <dbReference type="Pfam" id="PF01593"/>
    </source>
</evidence>